<dbReference type="InterPro" id="IPR020611">
    <property type="entry name" value="Cu2_ascorb_mOase_CS-1"/>
</dbReference>
<dbReference type="Pfam" id="PF03712">
    <property type="entry name" value="Cu2_monoox_C"/>
    <property type="match status" value="1"/>
</dbReference>
<dbReference type="SUPFAM" id="SSF49742">
    <property type="entry name" value="PHM/PNGase F"/>
    <property type="match status" value="2"/>
</dbReference>
<keyword evidence="15" id="KW-0325">Glycoprotein</keyword>
<accession>A0A1S3IAE2</accession>
<dbReference type="PANTHER" id="PTHR10680">
    <property type="entry name" value="PEPTIDYL-GLYCINE ALPHA-AMIDATING MONOOXYGENASE"/>
    <property type="match status" value="1"/>
</dbReference>
<dbReference type="OrthoDB" id="10018185at2759"/>
<feature type="binding site" evidence="19">
    <location>
        <position position="569"/>
    </location>
    <ligand>
        <name>a protein</name>
        <dbReference type="ChEBI" id="CHEBI:16541"/>
    </ligand>
    <ligandPart>
        <name>C-terminal Xaa-(2S)-2-hydroxyglycine residue</name>
        <dbReference type="ChEBI" id="CHEBI:142768"/>
    </ligandPart>
</feature>
<evidence type="ECO:0000256" key="1">
    <source>
        <dbReference type="ARBA" id="ARBA00000686"/>
    </source>
</evidence>
<keyword evidence="11" id="KW-0560">Oxidoreductase</keyword>
<keyword evidence="24" id="KW-0472">Membrane</keyword>
<feature type="binding site" evidence="20">
    <location>
        <position position="215"/>
    </location>
    <ligand>
        <name>Cu(2+)</name>
        <dbReference type="ChEBI" id="CHEBI:29036"/>
        <label>1</label>
        <note>catalytic</note>
    </ligand>
</feature>
<feature type="binding site" evidence="19">
    <location>
        <position position="513"/>
    </location>
    <ligand>
        <name>a protein</name>
        <dbReference type="ChEBI" id="CHEBI:16541"/>
    </ligand>
    <ligandPart>
        <name>C-terminal Xaa-(2S)-2-hydroxyglycine residue</name>
        <dbReference type="ChEBI" id="CHEBI:142768"/>
    </ligandPart>
</feature>
<dbReference type="Gene3D" id="2.60.120.230">
    <property type="match status" value="1"/>
</dbReference>
<dbReference type="InterPro" id="IPR000323">
    <property type="entry name" value="Cu2_ascorb_mOase_N"/>
</dbReference>
<feature type="binding site" evidence="20">
    <location>
        <position position="146"/>
    </location>
    <ligand>
        <name>Cu(2+)</name>
        <dbReference type="ChEBI" id="CHEBI:29036"/>
        <label>1</label>
        <note>catalytic</note>
    </ligand>
</feature>
<keyword evidence="7 20" id="KW-0479">Metal-binding</keyword>
<feature type="binding site" evidence="20">
    <location>
        <position position="381"/>
    </location>
    <ligand>
        <name>Ca(2+)</name>
        <dbReference type="ChEBI" id="CHEBI:29108"/>
        <note>structural</note>
    </ligand>
</feature>
<evidence type="ECO:0000256" key="23">
    <source>
        <dbReference type="SAM" id="MobiDB-lite"/>
    </source>
</evidence>
<organism evidence="28 29">
    <name type="scientific">Lingula anatina</name>
    <name type="common">Brachiopod</name>
    <name type="synonym">Lingula unguis</name>
    <dbReference type="NCBI Taxonomy" id="7574"/>
    <lineage>
        <taxon>Eukaryota</taxon>
        <taxon>Metazoa</taxon>
        <taxon>Spiralia</taxon>
        <taxon>Lophotrochozoa</taxon>
        <taxon>Brachiopoda</taxon>
        <taxon>Linguliformea</taxon>
        <taxon>Lingulata</taxon>
        <taxon>Lingulida</taxon>
        <taxon>Linguloidea</taxon>
        <taxon>Lingulidae</taxon>
        <taxon>Lingula</taxon>
    </lineage>
</organism>
<evidence type="ECO:0000256" key="21">
    <source>
        <dbReference type="PIRSR" id="PIRSR600720-3"/>
    </source>
</evidence>
<evidence type="ECO:0000256" key="20">
    <source>
        <dbReference type="PIRSR" id="PIRSR600720-2"/>
    </source>
</evidence>
<feature type="compositionally biased region" description="Basic and acidic residues" evidence="23">
    <location>
        <begin position="750"/>
        <end position="759"/>
    </location>
</feature>
<feature type="repeat" description="NHL" evidence="22">
    <location>
        <begin position="431"/>
        <end position="472"/>
    </location>
</feature>
<dbReference type="GO" id="GO:0006518">
    <property type="term" value="P:peptide metabolic process"/>
    <property type="evidence" value="ECO:0007669"/>
    <property type="project" value="InterPro"/>
</dbReference>
<dbReference type="InterPro" id="IPR024548">
    <property type="entry name" value="Cu2_monoox_C"/>
</dbReference>
<keyword evidence="20" id="KW-0106">Calcium</keyword>
<dbReference type="GO" id="GO:0005576">
    <property type="term" value="C:extracellular region"/>
    <property type="evidence" value="ECO:0007669"/>
    <property type="project" value="UniProtKB-SubCell"/>
</dbReference>
<dbReference type="InterPro" id="IPR000720">
    <property type="entry name" value="PHM/PAL"/>
</dbReference>
<feature type="binding site" evidence="20">
    <location>
        <position position="83"/>
    </location>
    <ligand>
        <name>Cu(2+)</name>
        <dbReference type="ChEBI" id="CHEBI:29036"/>
        <label>1</label>
        <note>catalytic</note>
    </ligand>
</feature>
<evidence type="ECO:0000256" key="8">
    <source>
        <dbReference type="ARBA" id="ARBA00022729"/>
    </source>
</evidence>
<keyword evidence="24" id="KW-0812">Transmembrane</keyword>
<gene>
    <name evidence="29" type="primary">LOC106162187</name>
</gene>
<feature type="domain" description="Copper type II ascorbate-dependent monooxygenase C-terminal" evidence="27">
    <location>
        <begin position="171"/>
        <end position="313"/>
    </location>
</feature>
<feature type="region of interest" description="Disordered" evidence="23">
    <location>
        <begin position="750"/>
        <end position="769"/>
    </location>
</feature>
<feature type="repeat" description="NHL" evidence="22">
    <location>
        <begin position="546"/>
        <end position="580"/>
    </location>
</feature>
<feature type="disulfide bond" evidence="21">
    <location>
        <begin position="197"/>
        <end position="304"/>
    </location>
</feature>
<evidence type="ECO:0000256" key="14">
    <source>
        <dbReference type="ARBA" id="ARBA00023157"/>
    </source>
</evidence>
<evidence type="ECO:0000256" key="13">
    <source>
        <dbReference type="ARBA" id="ARBA00023033"/>
    </source>
</evidence>
<comment type="cofactor">
    <cofactor evidence="20">
        <name>Cu(2+)</name>
        <dbReference type="ChEBI" id="CHEBI:29036"/>
    </cofactor>
    <text evidence="20">Binds 2 Cu(2+) ions per subunit.</text>
</comment>
<keyword evidence="9" id="KW-0677">Repeat</keyword>
<feature type="binding site" evidence="20">
    <location>
        <position position="648"/>
    </location>
    <ligand>
        <name>Zn(2+)</name>
        <dbReference type="ChEBI" id="CHEBI:29105"/>
        <note>catalytic</note>
    </ligand>
</feature>
<evidence type="ECO:0000256" key="22">
    <source>
        <dbReference type="PROSITE-ProRule" id="PRU00504"/>
    </source>
</evidence>
<evidence type="ECO:0000259" key="27">
    <source>
        <dbReference type="Pfam" id="PF03712"/>
    </source>
</evidence>
<feature type="binding site" evidence="20">
    <location>
        <position position="446"/>
    </location>
    <ligand>
        <name>Zn(2+)</name>
        <dbReference type="ChEBI" id="CHEBI:29105"/>
        <note>catalytic</note>
    </ligand>
</feature>
<comment type="catalytic activity">
    <reaction evidence="18">
        <text>a [peptide]-C-terminal glycine + 2 L-ascorbate + O2 = a [peptide]-C-terminal (2S)-2-hydroxyglycine + 2 monodehydro-L-ascorbate radical + H2O</text>
        <dbReference type="Rhea" id="RHEA:21452"/>
        <dbReference type="Rhea" id="RHEA-COMP:13486"/>
        <dbReference type="Rhea" id="RHEA-COMP:15321"/>
        <dbReference type="ChEBI" id="CHEBI:15377"/>
        <dbReference type="ChEBI" id="CHEBI:15379"/>
        <dbReference type="ChEBI" id="CHEBI:38290"/>
        <dbReference type="ChEBI" id="CHEBI:59513"/>
        <dbReference type="ChEBI" id="CHEBI:137000"/>
        <dbReference type="ChEBI" id="CHEBI:142768"/>
        <dbReference type="EC" id="1.14.17.3"/>
    </reaction>
</comment>
<keyword evidence="28" id="KW-1185">Reference proteome</keyword>
<feature type="binding site" evidence="20">
    <location>
        <position position="82"/>
    </location>
    <ligand>
        <name>Cu(2+)</name>
        <dbReference type="ChEBI" id="CHEBI:29036"/>
        <label>1</label>
        <note>catalytic</note>
    </ligand>
</feature>
<feature type="disulfide bond" evidence="21">
    <location>
        <begin position="263"/>
        <end position="285"/>
    </location>
</feature>
<comment type="subcellular location">
    <subcellularLocation>
        <location evidence="2">Secreted</location>
    </subcellularLocation>
</comment>
<feature type="domain" description="Copper type II ascorbate-dependent monooxygenase N-terminal" evidence="26">
    <location>
        <begin position="41"/>
        <end position="153"/>
    </location>
</feature>
<evidence type="ECO:0000256" key="9">
    <source>
        <dbReference type="ARBA" id="ARBA00022737"/>
    </source>
</evidence>
<feature type="disulfide bond" evidence="21">
    <location>
        <begin position="89"/>
        <end position="105"/>
    </location>
</feature>
<evidence type="ECO:0000256" key="5">
    <source>
        <dbReference type="ARBA" id="ARBA00010676"/>
    </source>
</evidence>
<keyword evidence="8 25" id="KW-0732">Signal</keyword>
<dbReference type="PRINTS" id="PR00790">
    <property type="entry name" value="PAMONOXGNASE"/>
</dbReference>
<dbReference type="InterPro" id="IPR011042">
    <property type="entry name" value="6-blade_b-propeller_TolB-like"/>
</dbReference>
<keyword evidence="10 20" id="KW-0862">Zinc</keyword>
<feature type="repeat" description="NHL" evidence="22">
    <location>
        <begin position="485"/>
        <end position="524"/>
    </location>
</feature>
<evidence type="ECO:0000256" key="18">
    <source>
        <dbReference type="ARBA" id="ARBA00048431"/>
    </source>
</evidence>
<feature type="disulfide bond" evidence="21">
    <location>
        <begin position="494"/>
        <end position="514"/>
    </location>
</feature>
<dbReference type="InterPro" id="IPR014784">
    <property type="entry name" value="Cu2_ascorb_mOase-like_C"/>
</dbReference>
<dbReference type="Proteomes" id="UP000085678">
    <property type="component" value="Unplaced"/>
</dbReference>
<feature type="binding site" evidence="20">
    <location>
        <position position="213"/>
    </location>
    <ligand>
        <name>Cu(2+)</name>
        <dbReference type="ChEBI" id="CHEBI:29036"/>
        <label>1</label>
        <note>catalytic</note>
    </ligand>
</feature>
<comment type="similarity">
    <text evidence="3">In the C-terminal section; belongs to the peptidyl-alpha-hydroxyglycine alpha-amidating lyase family.</text>
</comment>
<dbReference type="FunFam" id="2.120.10.30:FF:000083">
    <property type="entry name" value="Peptidyl-glycine alpha-amidating monooxygenase B"/>
    <property type="match status" value="1"/>
</dbReference>
<feature type="transmembrane region" description="Helical" evidence="24">
    <location>
        <begin position="775"/>
        <end position="795"/>
    </location>
</feature>
<dbReference type="RefSeq" id="XP_013394826.1">
    <property type="nucleotide sequence ID" value="XM_013539372.1"/>
</dbReference>
<keyword evidence="13 29" id="KW-0503">Monooxygenase</keyword>
<evidence type="ECO:0000256" key="12">
    <source>
        <dbReference type="ARBA" id="ARBA00023008"/>
    </source>
</evidence>
<dbReference type="PROSITE" id="PS00084">
    <property type="entry name" value="CU2_MONOOXYGENASE_1"/>
    <property type="match status" value="1"/>
</dbReference>
<evidence type="ECO:0000313" key="29">
    <source>
        <dbReference type="RefSeq" id="XP_013394826.1"/>
    </source>
</evidence>
<evidence type="ECO:0000256" key="2">
    <source>
        <dbReference type="ARBA" id="ARBA00004613"/>
    </source>
</evidence>
<reference evidence="29" key="1">
    <citation type="submission" date="2025-08" db="UniProtKB">
        <authorList>
            <consortium name="RefSeq"/>
        </authorList>
    </citation>
    <scope>IDENTIFICATION</scope>
    <source>
        <tissue evidence="29">Gonads</tissue>
    </source>
</reference>
<dbReference type="SUPFAM" id="SSF101898">
    <property type="entry name" value="NHL repeat"/>
    <property type="match status" value="1"/>
</dbReference>
<comment type="catalytic activity">
    <reaction evidence="1">
        <text>a [peptide]-C-terminal (2S)-2-hydroxyglycine = a [peptide]-C-terminal amide + glyoxylate</text>
        <dbReference type="Rhea" id="RHEA:20924"/>
        <dbReference type="Rhea" id="RHEA-COMP:13485"/>
        <dbReference type="Rhea" id="RHEA-COMP:15321"/>
        <dbReference type="ChEBI" id="CHEBI:36655"/>
        <dbReference type="ChEBI" id="CHEBI:137001"/>
        <dbReference type="ChEBI" id="CHEBI:142768"/>
        <dbReference type="EC" id="4.3.2.5"/>
    </reaction>
</comment>
<feature type="binding site" evidence="20">
    <location>
        <position position="284"/>
    </location>
    <ligand>
        <name>Cu(2+)</name>
        <dbReference type="ChEBI" id="CHEBI:29036"/>
        <label>1</label>
        <note>catalytic</note>
    </ligand>
</feature>
<dbReference type="InterPro" id="IPR036939">
    <property type="entry name" value="Cu2_ascorb_mOase_N_sf"/>
</dbReference>
<evidence type="ECO:0000256" key="24">
    <source>
        <dbReference type="SAM" id="Phobius"/>
    </source>
</evidence>
<proteinExistence type="inferred from homology"/>
<keyword evidence="6" id="KW-0964">Secreted</keyword>
<dbReference type="GO" id="GO:0005507">
    <property type="term" value="F:copper ion binding"/>
    <property type="evidence" value="ECO:0007669"/>
    <property type="project" value="InterPro"/>
</dbReference>
<dbReference type="AlphaFoldDB" id="A0A1S3IAE2"/>
<feature type="repeat" description="NHL" evidence="22">
    <location>
        <begin position="639"/>
        <end position="675"/>
    </location>
</feature>
<dbReference type="CDD" id="cd14958">
    <property type="entry name" value="NHL_PAL_like"/>
    <property type="match status" value="1"/>
</dbReference>
<evidence type="ECO:0000256" key="6">
    <source>
        <dbReference type="ARBA" id="ARBA00022525"/>
    </source>
</evidence>
<evidence type="ECO:0000313" key="28">
    <source>
        <dbReference type="Proteomes" id="UP000085678"/>
    </source>
</evidence>
<dbReference type="GO" id="GO:0016020">
    <property type="term" value="C:membrane"/>
    <property type="evidence" value="ECO:0007669"/>
    <property type="project" value="InterPro"/>
</dbReference>
<dbReference type="PANTHER" id="PTHR10680:SF14">
    <property type="entry name" value="PEPTIDYL-GLYCINE ALPHA-AMIDATING MONOOXYGENASE"/>
    <property type="match status" value="1"/>
</dbReference>
<feature type="chain" id="PRO_5010356667" evidence="25">
    <location>
        <begin position="19"/>
        <end position="853"/>
    </location>
</feature>
<evidence type="ECO:0000256" key="16">
    <source>
        <dbReference type="ARBA" id="ARBA00023239"/>
    </source>
</evidence>
<evidence type="ECO:0000259" key="26">
    <source>
        <dbReference type="Pfam" id="PF01082"/>
    </source>
</evidence>
<feature type="binding site" evidence="20">
    <location>
        <position position="553"/>
    </location>
    <ligand>
        <name>Zn(2+)</name>
        <dbReference type="ChEBI" id="CHEBI:29105"/>
        <note>catalytic</note>
    </ligand>
</feature>
<keyword evidence="14 21" id="KW-1015">Disulfide bond</keyword>
<dbReference type="PROSITE" id="PS51125">
    <property type="entry name" value="NHL"/>
    <property type="match status" value="4"/>
</dbReference>
<dbReference type="Pfam" id="PF01436">
    <property type="entry name" value="NHL"/>
    <property type="match status" value="3"/>
</dbReference>
<dbReference type="InterPro" id="IPR008977">
    <property type="entry name" value="PHM/PNGase_F_dom_sf"/>
</dbReference>
<evidence type="ECO:0000256" key="10">
    <source>
        <dbReference type="ARBA" id="ARBA00022833"/>
    </source>
</evidence>
<keyword evidence="24" id="KW-1133">Transmembrane helix</keyword>
<dbReference type="GO" id="GO:0004504">
    <property type="term" value="F:peptidylglycine monooxygenase activity"/>
    <property type="evidence" value="ECO:0007669"/>
    <property type="project" value="UniProtKB-EC"/>
</dbReference>
<sequence>MQNCHLFLACIILGFVHSSPVNDNGFSELLKQHREGTNILDVTMPGITPKVEDYYVCTSVPVPTGENYIVQFEPLASGDMAHHMLMFGCEQPAENRKSWECGQTCRGKPNILFAWAKNAPPTNLPEDVGFKIGGSSNVRHIVLQIHYKNPTKEPDASGVRLHYTPERQKNIAGIALLLSTQISIPPHQPETISDISCQFKSSTPIYPFGFRTHAHSLGKVITGYQFNGTYHLIGKGNPQWPQAFYPVKDKIKISNNDILLGRCVFDSTHKDTYTSIGPTHNDEMCNFYMMYYTDANGGQPFYECFGNWRPDMFKNGGFPSQESLTALPPNPALEEEAEHGHSRVDSKADDKLDEEKLTPALEAVKNWPDLGNVKLGQVAGVATDSKGNVHIFHRADRVWDYSTFDPVNNQYLQRNRGPITQDTILSFNPNGKLIKQWGKNLFYLPHGLSIDDQDNIWVTDVAMHQVFKFNKGEEKPSLTLGKEFEPGNDRYHFCKPTDVAILPTGEFFVSDGYCNHRIIKYAADGSVIKSWGTIDGELAADKYPKPGAFKLPHGLTLAKDKKQVCVADRENGRIQCFDYDGNFKSQIHLTEFGHKVYAVAYTPHFGGLMYAINADQSNPEENEGFTIKFDTGKLQDTWKPQGGFSRPHDVAVSPDGKCVYVAEIGSNRVWKFHSTFDAQTQSTGSAVITMKPTSGMISNNPSTSKTDVQNYKTVGIHKSQKKMGNGIFRQKPDKPDFTTDEDEAEVDEMKKSGISKEVESNNEGSVQGENNATPIIVGVVLIVPVVVVIVATVIMRIRGRMAQNRLYTVDTGLRGGFNLGNLLGRKHKGFQQLNTEELDHLNSDSEDEFSRKT</sequence>
<evidence type="ECO:0000256" key="3">
    <source>
        <dbReference type="ARBA" id="ARBA00006026"/>
    </source>
</evidence>
<dbReference type="InterPro" id="IPR001258">
    <property type="entry name" value="NHL_repeat"/>
</dbReference>
<dbReference type="Gene3D" id="2.120.10.30">
    <property type="entry name" value="TolB, C-terminal domain"/>
    <property type="match status" value="1"/>
</dbReference>
<keyword evidence="12 20" id="KW-0186">Copper</keyword>
<feature type="binding site" evidence="20">
    <location>
        <position position="649"/>
    </location>
    <ligand>
        <name>Ca(2+)</name>
        <dbReference type="ChEBI" id="CHEBI:29108"/>
        <note>structural</note>
    </ligand>
</feature>
<comment type="cofactor">
    <cofactor evidence="20">
        <name>Zn(2+)</name>
        <dbReference type="ChEBI" id="CHEBI:29105"/>
    </cofactor>
    <text evidence="20">Binds one Zn(2+) ion per subunit.</text>
</comment>
<dbReference type="KEGG" id="lak:106162187"/>
<keyword evidence="17" id="KW-0511">Multifunctional enzyme</keyword>
<dbReference type="GeneID" id="106162187"/>
<dbReference type="Gene3D" id="2.60.120.310">
    <property type="entry name" value="Copper type II, ascorbate-dependent monooxygenase, N-terminal domain"/>
    <property type="match status" value="1"/>
</dbReference>
<evidence type="ECO:0000256" key="7">
    <source>
        <dbReference type="ARBA" id="ARBA00022723"/>
    </source>
</evidence>
<dbReference type="GO" id="GO:0004598">
    <property type="term" value="F:peptidylamidoglycolate lyase activity"/>
    <property type="evidence" value="ECO:0007669"/>
    <property type="project" value="UniProtKB-EC"/>
</dbReference>
<dbReference type="Pfam" id="PF01082">
    <property type="entry name" value="Cu2_monooxygen"/>
    <property type="match status" value="1"/>
</dbReference>
<evidence type="ECO:0000256" key="25">
    <source>
        <dbReference type="SAM" id="SignalP"/>
    </source>
</evidence>
<evidence type="ECO:0000256" key="17">
    <source>
        <dbReference type="ARBA" id="ARBA00023268"/>
    </source>
</evidence>
<evidence type="ECO:0000256" key="4">
    <source>
        <dbReference type="ARBA" id="ARBA00010263"/>
    </source>
</evidence>
<comment type="similarity">
    <text evidence="4">In the N-terminal section; belongs to the copper type II ascorbate-dependent monooxygenase family.</text>
</comment>
<feature type="binding site" evidence="20">
    <location>
        <position position="448"/>
    </location>
    <ligand>
        <name>Ca(2+)</name>
        <dbReference type="ChEBI" id="CHEBI:29108"/>
        <note>structural</note>
    </ligand>
</feature>
<feature type="binding site" evidence="19">
    <location>
        <position position="394"/>
    </location>
    <ligand>
        <name>a protein</name>
        <dbReference type="ChEBI" id="CHEBI:16541"/>
    </ligand>
    <ligandPart>
        <name>C-terminal Xaa-(2S)-2-hydroxyglycine residue</name>
        <dbReference type="ChEBI" id="CHEBI:142768"/>
    </ligandPart>
</feature>
<dbReference type="InParanoid" id="A0A1S3IAE2"/>
<name>A0A1S3IAE2_LINAN</name>
<evidence type="ECO:0000256" key="11">
    <source>
        <dbReference type="ARBA" id="ARBA00023002"/>
    </source>
</evidence>
<feature type="signal peptide" evidence="25">
    <location>
        <begin position="1"/>
        <end position="18"/>
    </location>
</feature>
<comment type="similarity">
    <text evidence="5">Belongs to the copper type II ascorbate-dependent monooxygenase family.</text>
</comment>
<protein>
    <submittedName>
        <fullName evidence="29">Peptidyl-glycine alpha-amidating monooxygenase A isoform X1</fullName>
    </submittedName>
</protein>
<dbReference type="FunFam" id="2.60.120.310:FF:000005">
    <property type="entry name" value="Peptidylglycine alpha-hydroxylating monooxygenase"/>
    <property type="match status" value="1"/>
</dbReference>
<feature type="disulfide bond" evidence="21">
    <location>
        <begin position="57"/>
        <end position="101"/>
    </location>
</feature>
<keyword evidence="16" id="KW-0456">Lyase</keyword>
<evidence type="ECO:0000256" key="19">
    <source>
        <dbReference type="PIRSR" id="PIRSR600720-1"/>
    </source>
</evidence>
<feature type="disulfide bond" evidence="21">
    <location>
        <begin position="565"/>
        <end position="576"/>
    </location>
</feature>
<evidence type="ECO:0000256" key="15">
    <source>
        <dbReference type="ARBA" id="ARBA00023180"/>
    </source>
</evidence>